<evidence type="ECO:0000256" key="5">
    <source>
        <dbReference type="ARBA" id="ARBA00022729"/>
    </source>
</evidence>
<dbReference type="RefSeq" id="XP_066804671.1">
    <property type="nucleotide sequence ID" value="XM_066944748.1"/>
</dbReference>
<comment type="subcellular location">
    <subcellularLocation>
        <location evidence="2">Secreted</location>
    </subcellularLocation>
</comment>
<keyword evidence="9" id="KW-1015">Disulfide bond</keyword>
<evidence type="ECO:0000256" key="4">
    <source>
        <dbReference type="ARBA" id="ARBA00022723"/>
    </source>
</evidence>
<accession>A0AAW0Z2T1</accession>
<evidence type="ECO:0000256" key="12">
    <source>
        <dbReference type="SAM" id="MobiDB-lite"/>
    </source>
</evidence>
<evidence type="ECO:0000313" key="15">
    <source>
        <dbReference type="Proteomes" id="UP001388673"/>
    </source>
</evidence>
<keyword evidence="15" id="KW-1185">Reference proteome</keyword>
<evidence type="ECO:0000256" key="1">
    <source>
        <dbReference type="ARBA" id="ARBA00001973"/>
    </source>
</evidence>
<dbReference type="GO" id="GO:0046872">
    <property type="term" value="F:metal ion binding"/>
    <property type="evidence" value="ECO:0007669"/>
    <property type="project" value="UniProtKB-KW"/>
</dbReference>
<evidence type="ECO:0000256" key="2">
    <source>
        <dbReference type="ARBA" id="ARBA00004613"/>
    </source>
</evidence>
<sequence length="529" mass="55906">MRVAQLCWVLISLVVPASAHIALWDEGMYGWDPNDPNQSEPVLPLMHLPFSQWWFHGYIDRPPQPGKFMTLPSGGTYHGQVACNKALTSYGQNAYQQTGLYACDGDGPSGGIGALHTSDRWESPGPKDVKGCGIAIAYESDISKIKPGDFAVISTNYTCPWFKHVDFQIPNDLPPCPEGGCHCMWGWIHSADSGSEQMYFTGYRCNVTGATGTRPIPSPKTANKCRYPQDKTNCTVGAKQPHYWYQAERNNNPQGTYDPPFYNGDYGFMNGAQTDLYANVGSDSAASSSAVLSSSISTLAVTIIASNSTSPAPSPSLTTSPASSPTSSSTLVSSSSAPDLANAAMSTASSSASSASPSFSLLSTSSTTDIAVTRATLHTGSSSLTPSSTVVAFTSTSIPAGTVTTRTTMTIMTTVSIATSCFSSSSAGPVSASLSSMSLDKAMVISSSSSSTPSSSSSSTISSASAVSSEPATTNTDTTSTFPTLISAGTNTCKRRKRSLESPEAIRRHLLRNEKRRDRVRRRRSQEGT</sequence>
<keyword evidence="7" id="KW-0186">Copper</keyword>
<dbReference type="InterPro" id="IPR054497">
    <property type="entry name" value="LPMO_AA14"/>
</dbReference>
<evidence type="ECO:0000256" key="10">
    <source>
        <dbReference type="ARBA" id="ARBA00023180"/>
    </source>
</evidence>
<evidence type="ECO:0000256" key="6">
    <source>
        <dbReference type="ARBA" id="ARBA00023002"/>
    </source>
</evidence>
<feature type="compositionally biased region" description="Basic residues" evidence="12">
    <location>
        <begin position="518"/>
        <end position="529"/>
    </location>
</feature>
<dbReference type="KEGG" id="kne:92178882"/>
<dbReference type="Proteomes" id="UP001388673">
    <property type="component" value="Unassembled WGS sequence"/>
</dbReference>
<keyword evidence="3" id="KW-0964">Secreted</keyword>
<dbReference type="GeneID" id="92178882"/>
<keyword evidence="10" id="KW-0325">Glycoprotein</keyword>
<comment type="similarity">
    <text evidence="11">Belongs to the polysaccharide monooxygenase AA14 family.</text>
</comment>
<evidence type="ECO:0000256" key="11">
    <source>
        <dbReference type="ARBA" id="ARBA00046340"/>
    </source>
</evidence>
<keyword evidence="8" id="KW-0503">Monooxygenase</keyword>
<feature type="chain" id="PRO_5043587019" evidence="13">
    <location>
        <begin position="20"/>
        <end position="529"/>
    </location>
</feature>
<organism evidence="14 15">
    <name type="scientific">Kwoniella newhampshirensis</name>
    <dbReference type="NCBI Taxonomy" id="1651941"/>
    <lineage>
        <taxon>Eukaryota</taxon>
        <taxon>Fungi</taxon>
        <taxon>Dikarya</taxon>
        <taxon>Basidiomycota</taxon>
        <taxon>Agaricomycotina</taxon>
        <taxon>Tremellomycetes</taxon>
        <taxon>Tremellales</taxon>
        <taxon>Cryptococcaceae</taxon>
        <taxon>Kwoniella</taxon>
    </lineage>
</organism>
<keyword evidence="5 13" id="KW-0732">Signal</keyword>
<evidence type="ECO:0000256" key="3">
    <source>
        <dbReference type="ARBA" id="ARBA00022525"/>
    </source>
</evidence>
<feature type="region of interest" description="Disordered" evidence="12">
    <location>
        <begin position="446"/>
        <end position="529"/>
    </location>
</feature>
<proteinExistence type="inferred from homology"/>
<reference evidence="14 15" key="1">
    <citation type="journal article" date="2024" name="bioRxiv">
        <title>Comparative genomics of Cryptococcus and Kwoniella reveals pathogenesis evolution and contrasting karyotype dynamics via intercentromeric recombination or chromosome fusion.</title>
        <authorList>
            <person name="Coelho M.A."/>
            <person name="David-Palma M."/>
            <person name="Shea T."/>
            <person name="Bowers K."/>
            <person name="McGinley-Smith S."/>
            <person name="Mohammad A.W."/>
            <person name="Gnirke A."/>
            <person name="Yurkov A.M."/>
            <person name="Nowrousian M."/>
            <person name="Sun S."/>
            <person name="Cuomo C.A."/>
            <person name="Heitman J."/>
        </authorList>
    </citation>
    <scope>NUCLEOTIDE SEQUENCE [LARGE SCALE GENOMIC DNA]</scope>
    <source>
        <strain evidence="14 15">CBS 13917</strain>
    </source>
</reference>
<dbReference type="GO" id="GO:0004497">
    <property type="term" value="F:monooxygenase activity"/>
    <property type="evidence" value="ECO:0007669"/>
    <property type="project" value="UniProtKB-KW"/>
</dbReference>
<comment type="caution">
    <text evidence="14">The sequence shown here is derived from an EMBL/GenBank/DDBJ whole genome shotgun (WGS) entry which is preliminary data.</text>
</comment>
<evidence type="ECO:0000256" key="7">
    <source>
        <dbReference type="ARBA" id="ARBA00023008"/>
    </source>
</evidence>
<keyword evidence="6" id="KW-0560">Oxidoreductase</keyword>
<evidence type="ECO:0000256" key="13">
    <source>
        <dbReference type="SAM" id="SignalP"/>
    </source>
</evidence>
<feature type="compositionally biased region" description="Low complexity" evidence="12">
    <location>
        <begin position="446"/>
        <end position="484"/>
    </location>
</feature>
<evidence type="ECO:0000313" key="14">
    <source>
        <dbReference type="EMBL" id="KAK8864375.1"/>
    </source>
</evidence>
<dbReference type="AlphaFoldDB" id="A0AAW0Z2T1"/>
<dbReference type="EMBL" id="JBCAWK010000003">
    <property type="protein sequence ID" value="KAK8864375.1"/>
    <property type="molecule type" value="Genomic_DNA"/>
</dbReference>
<feature type="region of interest" description="Disordered" evidence="12">
    <location>
        <begin position="308"/>
        <end position="335"/>
    </location>
</feature>
<dbReference type="GO" id="GO:0005576">
    <property type="term" value="C:extracellular region"/>
    <property type="evidence" value="ECO:0007669"/>
    <property type="project" value="UniProtKB-SubCell"/>
</dbReference>
<feature type="signal peptide" evidence="13">
    <location>
        <begin position="1"/>
        <end position="19"/>
    </location>
</feature>
<dbReference type="Pfam" id="PF22810">
    <property type="entry name" value="LPMO_AA14"/>
    <property type="match status" value="1"/>
</dbReference>
<gene>
    <name evidence="14" type="ORF">IAR55_001623</name>
</gene>
<feature type="compositionally biased region" description="Basic and acidic residues" evidence="12">
    <location>
        <begin position="499"/>
        <end position="517"/>
    </location>
</feature>
<evidence type="ECO:0000256" key="9">
    <source>
        <dbReference type="ARBA" id="ARBA00023157"/>
    </source>
</evidence>
<name>A0AAW0Z2T1_9TREE</name>
<keyword evidence="4" id="KW-0479">Metal-binding</keyword>
<protein>
    <submittedName>
        <fullName evidence="14">Uncharacterized protein</fullName>
    </submittedName>
</protein>
<comment type="cofactor">
    <cofactor evidence="1">
        <name>Cu(2+)</name>
        <dbReference type="ChEBI" id="CHEBI:29036"/>
    </cofactor>
</comment>
<evidence type="ECO:0000256" key="8">
    <source>
        <dbReference type="ARBA" id="ARBA00023033"/>
    </source>
</evidence>